<name>A0A5J4R3Z1_9ZZZZ</name>
<proteinExistence type="predicted"/>
<comment type="caution">
    <text evidence="1">The sequence shown here is derived from an EMBL/GenBank/DDBJ whole genome shotgun (WGS) entry which is preliminary data.</text>
</comment>
<sequence length="44" mass="5038">MIIRPVAEWSRSHQVEGATQKANKGLNHLLLLIKYRNPKLSVLN</sequence>
<protein>
    <submittedName>
        <fullName evidence="1">Uncharacterized protein</fullName>
    </submittedName>
</protein>
<dbReference type="EMBL" id="SNRY01001947">
    <property type="protein sequence ID" value="KAA6327691.1"/>
    <property type="molecule type" value="Genomic_DNA"/>
</dbReference>
<accession>A0A5J4R3Z1</accession>
<evidence type="ECO:0000313" key="1">
    <source>
        <dbReference type="EMBL" id="KAA6327691.1"/>
    </source>
</evidence>
<organism evidence="1">
    <name type="scientific">termite gut metagenome</name>
    <dbReference type="NCBI Taxonomy" id="433724"/>
    <lineage>
        <taxon>unclassified sequences</taxon>
        <taxon>metagenomes</taxon>
        <taxon>organismal metagenomes</taxon>
    </lineage>
</organism>
<dbReference type="AlphaFoldDB" id="A0A5J4R3Z1"/>
<gene>
    <name evidence="1" type="ORF">EZS27_023341</name>
</gene>
<reference evidence="1" key="1">
    <citation type="submission" date="2019-03" db="EMBL/GenBank/DDBJ databases">
        <title>Single cell metagenomics reveals metabolic interactions within the superorganism composed of flagellate Streblomastix strix and complex community of Bacteroidetes bacteria on its surface.</title>
        <authorList>
            <person name="Treitli S.C."/>
            <person name="Kolisko M."/>
            <person name="Husnik F."/>
            <person name="Keeling P."/>
            <person name="Hampl V."/>
        </authorList>
    </citation>
    <scope>NUCLEOTIDE SEQUENCE</scope>
    <source>
        <strain evidence="1">STM</strain>
    </source>
</reference>